<dbReference type="PANTHER" id="PTHR37313:SF4">
    <property type="entry name" value="CONSERVED MEMBRANE PROTEIN-RELATED"/>
    <property type="match status" value="1"/>
</dbReference>
<evidence type="ECO:0000313" key="5">
    <source>
        <dbReference type="Proteomes" id="UP000663791"/>
    </source>
</evidence>
<reference evidence="4" key="1">
    <citation type="submission" date="2021-01" db="EMBL/GenBank/DDBJ databases">
        <title>Novel species in genus Nocardioides.</title>
        <authorList>
            <person name="Zhang G."/>
        </authorList>
    </citation>
    <scope>NUCLEOTIDE SEQUENCE</scope>
    <source>
        <strain evidence="4">Zg-536</strain>
    </source>
</reference>
<dbReference type="Gene3D" id="3.30.70.1880">
    <property type="entry name" value="Protein of unknown function DUF881"/>
    <property type="match status" value="1"/>
</dbReference>
<dbReference type="Pfam" id="PF05949">
    <property type="entry name" value="DUF881"/>
    <property type="match status" value="1"/>
</dbReference>
<feature type="region of interest" description="Disordered" evidence="2">
    <location>
        <begin position="1"/>
        <end position="22"/>
    </location>
</feature>
<comment type="caution">
    <text evidence="4">The sequence shown here is derived from an EMBL/GenBank/DDBJ whole genome shotgun (WGS) entry which is preliminary data.</text>
</comment>
<dbReference type="AlphaFoldDB" id="A0A939BYG5"/>
<dbReference type="InterPro" id="IPR010273">
    <property type="entry name" value="DUF881"/>
</dbReference>
<accession>A0A939BYG5</accession>
<gene>
    <name evidence="4" type="ORF">JK386_08335</name>
</gene>
<dbReference type="EMBL" id="JAERTX010000006">
    <property type="protein sequence ID" value="MBM9459910.1"/>
    <property type="molecule type" value="Genomic_DNA"/>
</dbReference>
<proteinExistence type="inferred from homology"/>
<keyword evidence="3" id="KW-1133">Transmembrane helix</keyword>
<keyword evidence="5" id="KW-1185">Reference proteome</keyword>
<comment type="similarity">
    <text evidence="1">Belongs to the UPF0749 family.</text>
</comment>
<dbReference type="PANTHER" id="PTHR37313">
    <property type="entry name" value="UPF0749 PROTEIN RV1825"/>
    <property type="match status" value="1"/>
</dbReference>
<keyword evidence="3" id="KW-0472">Membrane</keyword>
<evidence type="ECO:0000313" key="4">
    <source>
        <dbReference type="EMBL" id="MBM9459910.1"/>
    </source>
</evidence>
<organism evidence="4 5">
    <name type="scientific">Nocardioides faecalis</name>
    <dbReference type="NCBI Taxonomy" id="2803858"/>
    <lineage>
        <taxon>Bacteria</taxon>
        <taxon>Bacillati</taxon>
        <taxon>Actinomycetota</taxon>
        <taxon>Actinomycetes</taxon>
        <taxon>Propionibacteriales</taxon>
        <taxon>Nocardioidaceae</taxon>
        <taxon>Nocardioides</taxon>
    </lineage>
</organism>
<dbReference type="GO" id="GO:0005886">
    <property type="term" value="C:plasma membrane"/>
    <property type="evidence" value="ECO:0007669"/>
    <property type="project" value="TreeGrafter"/>
</dbReference>
<protein>
    <submittedName>
        <fullName evidence="4">DUF881 domain-containing protein</fullName>
    </submittedName>
</protein>
<feature type="compositionally biased region" description="Gly residues" evidence="2">
    <location>
        <begin position="1"/>
        <end position="10"/>
    </location>
</feature>
<evidence type="ECO:0000256" key="1">
    <source>
        <dbReference type="ARBA" id="ARBA00009108"/>
    </source>
</evidence>
<evidence type="ECO:0000256" key="3">
    <source>
        <dbReference type="SAM" id="Phobius"/>
    </source>
</evidence>
<keyword evidence="3" id="KW-0812">Transmembrane</keyword>
<sequence length="261" mass="27957">MTGAHAGGPTGRRSGRSGRSPVWRIGTPAVVLLSGLLFAVSGTDSEGTDLRPGRYTDLAGLVAGEASDYQRIEDRFNELSEEVDRLGAGVSDKRVERLRREQRELRDRAGATPRRGPGIRITLSDAPEELLDAAVASGVVKLNRFVVHQQDIQAVVNALWTGGAEAVTIAGQRVVSTTGIRCQGPVVQLQGVPYPQPYVIEAVGEVSDLLAAVDSDELVSLYRSDSADPQIGIGWEMESVADVRAPAYDAVLDLQYAKPLR</sequence>
<evidence type="ECO:0000256" key="2">
    <source>
        <dbReference type="SAM" id="MobiDB-lite"/>
    </source>
</evidence>
<feature type="transmembrane region" description="Helical" evidence="3">
    <location>
        <begin position="21"/>
        <end position="40"/>
    </location>
</feature>
<name>A0A939BYG5_9ACTN</name>
<dbReference type="Proteomes" id="UP000663791">
    <property type="component" value="Unassembled WGS sequence"/>
</dbReference>